<dbReference type="CDD" id="cd00371">
    <property type="entry name" value="HMA"/>
    <property type="match status" value="1"/>
</dbReference>
<reference evidence="16" key="1">
    <citation type="submission" date="2022-05" db="EMBL/GenBank/DDBJ databases">
        <authorList>
            <person name="Pothier F. J."/>
        </authorList>
    </citation>
    <scope>NUCLEOTIDE SEQUENCE</scope>
    <source>
        <strain evidence="16">DAPP-PG734</strain>
    </source>
</reference>
<keyword evidence="10 14" id="KW-1133">Transmembrane helix</keyword>
<keyword evidence="4" id="KW-0597">Phosphoprotein</keyword>
<sequence length="763" mass="80053">MHQHHACGCGKPRASHAAAKPLCQVRQARPLSLSIHAATPVPAETAGCCCDSNCSPGNDADAAEESDRRGADSYPFSWQVSGMDCPSCARTIETAVRQVSGVTDARVLFSSEKLVVNADQDVQNAVEQAVKKAGFQLATPSATSATSPATPGWQHNRMLILLALLVLASSILSQFAPAWGDRLFVLTTLVGLVPVARGAWQRLRSGSPFTIETLMTLASAGALIIGAHAEAAMVLVLFQLGEQLESYAASRARSGVTSLMALRPESAIRLEQGKRTEVPLAALQPGDVIEVAAGSRLPVDGSLISPLASFDESALTGESLPVTRASGEKILAGATSVDRLVMLEVVSKPGESAIDRILQLIEEAETHRAPVERFIDQFSRIYTPLVMLLSVLVMVVPPLLGAGDWQPWIYKGLTLLLIGCPCALVISTPAAITSGLAAAARQGALIKGGAALERLSSVRRMAFDKTGTLTLGKPQLTQILRFGTTSESEMLALSAAAEQGATHPLASAIVAAAQARYLVIPDAQDQQVQAGRGISAKVAGQQIQLLTPGHAPGLTPQQNAQIAQQEAEGETLVVLMRDGEALGALALRDQLRDDAVDALKALKKLGIESLMLTGDNPRAAATIARQLDIDYRASLLPADKVAAIRELSQQQPLAMVGDGINDAPAMKAATLGIAMGSGTDVALEAADAALTRNQLSNLAPMIALARRTRRIIRQNIGIALGLKAIFLVTTLLGLTGLWLAVLADSGATALVTANALRLLRRRA</sequence>
<dbReference type="Gene3D" id="3.40.1110.10">
    <property type="entry name" value="Calcium-transporting ATPase, cytoplasmic domain N"/>
    <property type="match status" value="1"/>
</dbReference>
<dbReference type="InterPro" id="IPR018303">
    <property type="entry name" value="ATPase_P-typ_P_site"/>
</dbReference>
<dbReference type="InterPro" id="IPR036163">
    <property type="entry name" value="HMA_dom_sf"/>
</dbReference>
<dbReference type="Pfam" id="PF00702">
    <property type="entry name" value="Hydrolase"/>
    <property type="match status" value="1"/>
</dbReference>
<dbReference type="SUPFAM" id="SSF56784">
    <property type="entry name" value="HAD-like"/>
    <property type="match status" value="1"/>
</dbReference>
<dbReference type="EC" id="7.2.2.12" evidence="12"/>
<keyword evidence="3 14" id="KW-1003">Cell membrane</keyword>
<evidence type="ECO:0000256" key="4">
    <source>
        <dbReference type="ARBA" id="ARBA00022553"/>
    </source>
</evidence>
<dbReference type="InterPro" id="IPR027256">
    <property type="entry name" value="P-typ_ATPase_IB"/>
</dbReference>
<dbReference type="Gene3D" id="3.40.50.1000">
    <property type="entry name" value="HAD superfamily/HAD-like"/>
    <property type="match status" value="1"/>
</dbReference>
<evidence type="ECO:0000256" key="2">
    <source>
        <dbReference type="ARBA" id="ARBA00006024"/>
    </source>
</evidence>
<dbReference type="NCBIfam" id="TIGR01494">
    <property type="entry name" value="ATPase_P-type"/>
    <property type="match status" value="1"/>
</dbReference>
<dbReference type="SUPFAM" id="SSF81653">
    <property type="entry name" value="Calcium ATPase, transduction domain A"/>
    <property type="match status" value="1"/>
</dbReference>
<feature type="transmembrane region" description="Helical" evidence="14">
    <location>
        <begin position="381"/>
        <end position="402"/>
    </location>
</feature>
<dbReference type="GO" id="GO:0016463">
    <property type="term" value="F:P-type zinc transporter activity"/>
    <property type="evidence" value="ECO:0007669"/>
    <property type="project" value="UniProtKB-EC"/>
</dbReference>
<dbReference type="PROSITE" id="PS01047">
    <property type="entry name" value="HMA_1"/>
    <property type="match status" value="1"/>
</dbReference>
<comment type="subcellular location">
    <subcellularLocation>
        <location evidence="1">Cell membrane</location>
        <topology evidence="1">Multi-pass membrane protein</topology>
    </subcellularLocation>
</comment>
<dbReference type="RefSeq" id="WP_031594233.1">
    <property type="nucleotide sequence ID" value="NZ_JNVA01000097.1"/>
</dbReference>
<evidence type="ECO:0000256" key="8">
    <source>
        <dbReference type="ARBA" id="ARBA00022840"/>
    </source>
</evidence>
<dbReference type="GO" id="GO:0005524">
    <property type="term" value="F:ATP binding"/>
    <property type="evidence" value="ECO:0007669"/>
    <property type="project" value="UniProtKB-UniRule"/>
</dbReference>
<feature type="domain" description="HMA" evidence="15">
    <location>
        <begin position="74"/>
        <end position="138"/>
    </location>
</feature>
<dbReference type="InterPro" id="IPR023299">
    <property type="entry name" value="ATPase_P-typ_cyto_dom_N"/>
</dbReference>
<dbReference type="SUPFAM" id="SSF55008">
    <property type="entry name" value="HMA, heavy metal-associated domain"/>
    <property type="match status" value="1"/>
</dbReference>
<name>A0AAN2F9I2_ENTAG</name>
<evidence type="ECO:0000259" key="15">
    <source>
        <dbReference type="PROSITE" id="PS50846"/>
    </source>
</evidence>
<dbReference type="InterPro" id="IPR017969">
    <property type="entry name" value="Heavy-metal-associated_CS"/>
</dbReference>
<dbReference type="SFLD" id="SFLDG00002">
    <property type="entry name" value="C1.7:_P-type_atpase_like"/>
    <property type="match status" value="1"/>
</dbReference>
<dbReference type="EMBL" id="OW970315">
    <property type="protein sequence ID" value="CAH6163865.1"/>
    <property type="molecule type" value="Genomic_DNA"/>
</dbReference>
<dbReference type="NCBIfam" id="NF008262">
    <property type="entry name" value="PRK11033.1"/>
    <property type="match status" value="1"/>
</dbReference>
<keyword evidence="8 14" id="KW-0067">ATP-binding</keyword>
<evidence type="ECO:0000256" key="3">
    <source>
        <dbReference type="ARBA" id="ARBA00022475"/>
    </source>
</evidence>
<evidence type="ECO:0000256" key="5">
    <source>
        <dbReference type="ARBA" id="ARBA00022692"/>
    </source>
</evidence>
<dbReference type="InterPro" id="IPR051014">
    <property type="entry name" value="Cation_Transport_ATPase_IB"/>
</dbReference>
<evidence type="ECO:0000256" key="13">
    <source>
        <dbReference type="ARBA" id="ARBA00047308"/>
    </source>
</evidence>
<dbReference type="PRINTS" id="PR00941">
    <property type="entry name" value="CDATPASE"/>
</dbReference>
<dbReference type="GO" id="GO:0016887">
    <property type="term" value="F:ATP hydrolysis activity"/>
    <property type="evidence" value="ECO:0007669"/>
    <property type="project" value="InterPro"/>
</dbReference>
<dbReference type="Gene3D" id="3.30.70.100">
    <property type="match status" value="1"/>
</dbReference>
<dbReference type="PANTHER" id="PTHR48085:SF5">
    <property type="entry name" value="CADMIUM_ZINC-TRANSPORTING ATPASE HMA4-RELATED"/>
    <property type="match status" value="1"/>
</dbReference>
<dbReference type="GO" id="GO:0046872">
    <property type="term" value="F:metal ion binding"/>
    <property type="evidence" value="ECO:0007669"/>
    <property type="project" value="UniProtKB-KW"/>
</dbReference>
<dbReference type="PRINTS" id="PR00119">
    <property type="entry name" value="CATATPASE"/>
</dbReference>
<protein>
    <recommendedName>
        <fullName evidence="12">P-type Zn(2+) transporter</fullName>
        <ecNumber evidence="12">7.2.2.12</ecNumber>
    </recommendedName>
</protein>
<evidence type="ECO:0000256" key="7">
    <source>
        <dbReference type="ARBA" id="ARBA00022741"/>
    </source>
</evidence>
<dbReference type="AlphaFoldDB" id="A0AAN2F9I2"/>
<feature type="transmembrane region" description="Helical" evidence="14">
    <location>
        <begin position="220"/>
        <end position="241"/>
    </location>
</feature>
<evidence type="ECO:0000256" key="6">
    <source>
        <dbReference type="ARBA" id="ARBA00022723"/>
    </source>
</evidence>
<dbReference type="SFLD" id="SFLDF00027">
    <property type="entry name" value="p-type_atpase"/>
    <property type="match status" value="1"/>
</dbReference>
<dbReference type="InterPro" id="IPR001757">
    <property type="entry name" value="P_typ_ATPase"/>
</dbReference>
<dbReference type="SUPFAM" id="SSF81665">
    <property type="entry name" value="Calcium ATPase, transmembrane domain M"/>
    <property type="match status" value="1"/>
</dbReference>
<keyword evidence="9" id="KW-1278">Translocase</keyword>
<dbReference type="NCBIfam" id="TIGR01512">
    <property type="entry name" value="ATPase-IB2_Cd"/>
    <property type="match status" value="1"/>
</dbReference>
<evidence type="ECO:0000256" key="1">
    <source>
        <dbReference type="ARBA" id="ARBA00004651"/>
    </source>
</evidence>
<dbReference type="PROSITE" id="PS50846">
    <property type="entry name" value="HMA_2"/>
    <property type="match status" value="1"/>
</dbReference>
<accession>A0AAN2F9I2</accession>
<feature type="transmembrane region" description="Helical" evidence="14">
    <location>
        <begin position="408"/>
        <end position="432"/>
    </location>
</feature>
<keyword evidence="6 14" id="KW-0479">Metal-binding</keyword>
<dbReference type="GO" id="GO:0015086">
    <property type="term" value="F:cadmium ion transmembrane transporter activity"/>
    <property type="evidence" value="ECO:0007669"/>
    <property type="project" value="TreeGrafter"/>
</dbReference>
<organism evidence="16 17">
    <name type="scientific">Enterobacter agglomerans</name>
    <name type="common">Erwinia herbicola</name>
    <name type="synonym">Pantoea agglomerans</name>
    <dbReference type="NCBI Taxonomy" id="549"/>
    <lineage>
        <taxon>Bacteria</taxon>
        <taxon>Pseudomonadati</taxon>
        <taxon>Pseudomonadota</taxon>
        <taxon>Gammaproteobacteria</taxon>
        <taxon>Enterobacterales</taxon>
        <taxon>Erwiniaceae</taxon>
        <taxon>Pantoea</taxon>
        <taxon>Pantoea agglomerans group</taxon>
    </lineage>
</organism>
<evidence type="ECO:0000256" key="12">
    <source>
        <dbReference type="ARBA" id="ARBA00039097"/>
    </source>
</evidence>
<feature type="transmembrane region" description="Helical" evidence="14">
    <location>
        <begin position="716"/>
        <end position="734"/>
    </location>
</feature>
<keyword evidence="11 14" id="KW-0472">Membrane</keyword>
<dbReference type="InterPro" id="IPR006121">
    <property type="entry name" value="HMA_dom"/>
</dbReference>
<dbReference type="InterPro" id="IPR036412">
    <property type="entry name" value="HAD-like_sf"/>
</dbReference>
<evidence type="ECO:0000313" key="17">
    <source>
        <dbReference type="Proteomes" id="UP001158961"/>
    </source>
</evidence>
<dbReference type="PROSITE" id="PS00154">
    <property type="entry name" value="ATPASE_E1_E2"/>
    <property type="match status" value="1"/>
</dbReference>
<dbReference type="PANTHER" id="PTHR48085">
    <property type="entry name" value="CADMIUM/ZINC-TRANSPORTING ATPASE HMA2-RELATED"/>
    <property type="match status" value="1"/>
</dbReference>
<evidence type="ECO:0000256" key="9">
    <source>
        <dbReference type="ARBA" id="ARBA00022967"/>
    </source>
</evidence>
<dbReference type="SFLD" id="SFLDS00003">
    <property type="entry name" value="Haloacid_Dehalogenase"/>
    <property type="match status" value="1"/>
</dbReference>
<evidence type="ECO:0000256" key="11">
    <source>
        <dbReference type="ARBA" id="ARBA00023136"/>
    </source>
</evidence>
<comment type="similarity">
    <text evidence="2 14">Belongs to the cation transport ATPase (P-type) (TC 3.A.3) family. Type IB subfamily.</text>
</comment>
<keyword evidence="5 14" id="KW-0812">Transmembrane</keyword>
<dbReference type="PROSITE" id="PS01229">
    <property type="entry name" value="COF_2"/>
    <property type="match status" value="1"/>
</dbReference>
<evidence type="ECO:0000256" key="10">
    <source>
        <dbReference type="ARBA" id="ARBA00022989"/>
    </source>
</evidence>
<keyword evidence="7 14" id="KW-0547">Nucleotide-binding</keyword>
<dbReference type="NCBIfam" id="TIGR01525">
    <property type="entry name" value="ATPase-IB_hvy"/>
    <property type="match status" value="1"/>
</dbReference>
<dbReference type="Pfam" id="PF00122">
    <property type="entry name" value="E1-E2_ATPase"/>
    <property type="match status" value="1"/>
</dbReference>
<dbReference type="Proteomes" id="UP001158961">
    <property type="component" value="Chromosome"/>
</dbReference>
<evidence type="ECO:0000256" key="14">
    <source>
        <dbReference type="RuleBase" id="RU362081"/>
    </source>
</evidence>
<feature type="transmembrane region" description="Helical" evidence="14">
    <location>
        <begin position="158"/>
        <end position="176"/>
    </location>
</feature>
<evidence type="ECO:0000313" key="16">
    <source>
        <dbReference type="EMBL" id="CAH6163865.1"/>
    </source>
</evidence>
<gene>
    <name evidence="16" type="primary">cadA:zntA</name>
    <name evidence="16" type="ORF">DAPPPG734_01585</name>
</gene>
<dbReference type="InterPro" id="IPR044492">
    <property type="entry name" value="P_typ_ATPase_HD_dom"/>
</dbReference>
<dbReference type="InterPro" id="IPR023214">
    <property type="entry name" value="HAD_sf"/>
</dbReference>
<dbReference type="InterPro" id="IPR059000">
    <property type="entry name" value="ATPase_P-type_domA"/>
</dbReference>
<dbReference type="GO" id="GO:0005886">
    <property type="term" value="C:plasma membrane"/>
    <property type="evidence" value="ECO:0007669"/>
    <property type="project" value="UniProtKB-SubCell"/>
</dbReference>
<proteinExistence type="inferred from homology"/>
<dbReference type="Gene3D" id="2.70.150.10">
    <property type="entry name" value="Calcium-transporting ATPase, cytoplasmic transduction domain A"/>
    <property type="match status" value="1"/>
</dbReference>
<dbReference type="InterPro" id="IPR023298">
    <property type="entry name" value="ATPase_P-typ_TM_dom_sf"/>
</dbReference>
<dbReference type="InterPro" id="IPR008250">
    <property type="entry name" value="ATPase_P-typ_transduc_dom_A_sf"/>
</dbReference>
<dbReference type="Pfam" id="PF00403">
    <property type="entry name" value="HMA"/>
    <property type="match status" value="1"/>
</dbReference>
<comment type="catalytic activity">
    <reaction evidence="13">
        <text>Zn(2+)(in) + ATP + H2O = Zn(2+)(out) + ADP + phosphate + H(+)</text>
        <dbReference type="Rhea" id="RHEA:20621"/>
        <dbReference type="ChEBI" id="CHEBI:15377"/>
        <dbReference type="ChEBI" id="CHEBI:15378"/>
        <dbReference type="ChEBI" id="CHEBI:29105"/>
        <dbReference type="ChEBI" id="CHEBI:30616"/>
        <dbReference type="ChEBI" id="CHEBI:43474"/>
        <dbReference type="ChEBI" id="CHEBI:456216"/>
        <dbReference type="EC" id="7.2.2.12"/>
    </reaction>
</comment>